<organism evidence="5 6">
    <name type="scientific">Lactococcus allomyrinae</name>
    <dbReference type="NCBI Taxonomy" id="2419773"/>
    <lineage>
        <taxon>Bacteria</taxon>
        <taxon>Bacillati</taxon>
        <taxon>Bacillota</taxon>
        <taxon>Bacilli</taxon>
        <taxon>Lactobacillales</taxon>
        <taxon>Streptococcaceae</taxon>
        <taxon>Lactococcus</taxon>
    </lineage>
</organism>
<dbReference type="Proteomes" id="UP000269374">
    <property type="component" value="Chromosome"/>
</dbReference>
<dbReference type="SUPFAM" id="SSF46785">
    <property type="entry name" value="Winged helix' DNA-binding domain"/>
    <property type="match status" value="1"/>
</dbReference>
<keyword evidence="3" id="KW-0804">Transcription</keyword>
<dbReference type="Pfam" id="PF01047">
    <property type="entry name" value="MarR"/>
    <property type="match status" value="1"/>
</dbReference>
<evidence type="ECO:0000259" key="4">
    <source>
        <dbReference type="PROSITE" id="PS50995"/>
    </source>
</evidence>
<sequence length="153" mass="17837">MSKQAEILSSLTDLFNKINYHYRPQMEKVFPDLSLSEIESIEWIAKLDYPNVTKLAEALYVTRGAISKVTKKLLKKGLIESFKSPDNKKEIYFRLTQAGNEINNRHEAMHQKFLKEDEIVFEDLSAKESQVILNFLEKYNAHLDQTIRNTLKS</sequence>
<dbReference type="RefSeq" id="WP_120772018.1">
    <property type="nucleotide sequence ID" value="NZ_CP032627.1"/>
</dbReference>
<dbReference type="PROSITE" id="PS50995">
    <property type="entry name" value="HTH_MARR_2"/>
    <property type="match status" value="1"/>
</dbReference>
<evidence type="ECO:0000256" key="2">
    <source>
        <dbReference type="ARBA" id="ARBA00023125"/>
    </source>
</evidence>
<keyword evidence="1" id="KW-0805">Transcription regulation</keyword>
<dbReference type="PANTHER" id="PTHR35790:SF4">
    <property type="entry name" value="HTH-TYPE TRANSCRIPTIONAL REGULATOR PCHR"/>
    <property type="match status" value="1"/>
</dbReference>
<keyword evidence="2" id="KW-0238">DNA-binding</keyword>
<evidence type="ECO:0000256" key="1">
    <source>
        <dbReference type="ARBA" id="ARBA00023015"/>
    </source>
</evidence>
<dbReference type="InterPro" id="IPR023187">
    <property type="entry name" value="Tscrpt_reg_MarR-type_CS"/>
</dbReference>
<dbReference type="InterPro" id="IPR000835">
    <property type="entry name" value="HTH_MarR-typ"/>
</dbReference>
<dbReference type="AlphaFoldDB" id="A0A387BIC3"/>
<dbReference type="InterPro" id="IPR052067">
    <property type="entry name" value="Metal_resp_HTH_trans_reg"/>
</dbReference>
<dbReference type="KEGG" id="lact:D7I46_05700"/>
<dbReference type="PROSITE" id="PS01117">
    <property type="entry name" value="HTH_MARR_1"/>
    <property type="match status" value="1"/>
</dbReference>
<accession>A0A387BIC3</accession>
<dbReference type="EMBL" id="CP032627">
    <property type="protein sequence ID" value="AYG00630.1"/>
    <property type="molecule type" value="Genomic_DNA"/>
</dbReference>
<dbReference type="InterPro" id="IPR036390">
    <property type="entry name" value="WH_DNA-bd_sf"/>
</dbReference>
<dbReference type="Gene3D" id="1.10.10.10">
    <property type="entry name" value="Winged helix-like DNA-binding domain superfamily/Winged helix DNA-binding domain"/>
    <property type="match status" value="1"/>
</dbReference>
<dbReference type="GO" id="GO:0003700">
    <property type="term" value="F:DNA-binding transcription factor activity"/>
    <property type="evidence" value="ECO:0007669"/>
    <property type="project" value="InterPro"/>
</dbReference>
<dbReference type="OrthoDB" id="5358347at2"/>
<dbReference type="SMART" id="SM00347">
    <property type="entry name" value="HTH_MARR"/>
    <property type="match status" value="1"/>
</dbReference>
<dbReference type="PANTHER" id="PTHR35790">
    <property type="entry name" value="HTH-TYPE TRANSCRIPTIONAL REGULATOR PCHR"/>
    <property type="match status" value="1"/>
</dbReference>
<evidence type="ECO:0000313" key="5">
    <source>
        <dbReference type="EMBL" id="AYG00630.1"/>
    </source>
</evidence>
<feature type="domain" description="HTH marR-type" evidence="4">
    <location>
        <begin position="4"/>
        <end position="141"/>
    </location>
</feature>
<evidence type="ECO:0000313" key="6">
    <source>
        <dbReference type="Proteomes" id="UP000269374"/>
    </source>
</evidence>
<dbReference type="GO" id="GO:0003677">
    <property type="term" value="F:DNA binding"/>
    <property type="evidence" value="ECO:0007669"/>
    <property type="project" value="UniProtKB-KW"/>
</dbReference>
<gene>
    <name evidence="5" type="ORF">D7I46_05700</name>
</gene>
<dbReference type="InterPro" id="IPR036388">
    <property type="entry name" value="WH-like_DNA-bd_sf"/>
</dbReference>
<evidence type="ECO:0000256" key="3">
    <source>
        <dbReference type="ARBA" id="ARBA00023163"/>
    </source>
</evidence>
<protein>
    <submittedName>
        <fullName evidence="5">MarR family transcriptional regulator</fullName>
    </submittedName>
</protein>
<reference evidence="5 6" key="1">
    <citation type="submission" date="2018-09" db="EMBL/GenBank/DDBJ databases">
        <title>Genome sequencing of strain 1JSPR-7.</title>
        <authorList>
            <person name="Heo J."/>
            <person name="Kim S.-J."/>
            <person name="Kwon S.-W."/>
        </authorList>
    </citation>
    <scope>NUCLEOTIDE SEQUENCE [LARGE SCALE GENOMIC DNA]</scope>
    <source>
        <strain evidence="5 6">1JSPR-7</strain>
    </source>
</reference>
<proteinExistence type="predicted"/>
<name>A0A387BIC3_9LACT</name>
<keyword evidence="6" id="KW-1185">Reference proteome</keyword>